<evidence type="ECO:0000313" key="7">
    <source>
        <dbReference type="EMBL" id="MDM5147044.1"/>
    </source>
</evidence>
<reference evidence="7" key="1">
    <citation type="submission" date="2022-08" db="EMBL/GenBank/DDBJ databases">
        <authorList>
            <person name="Dzunkova M."/>
            <person name="La Clair J."/>
            <person name="Tyml T."/>
            <person name="Doud D."/>
            <person name="Schulz F."/>
            <person name="Piquer S."/>
            <person name="Porcel Sanchis D."/>
            <person name="Osborn A."/>
            <person name="Robinson D."/>
            <person name="Louie K.B."/>
            <person name="Bowen B.P."/>
            <person name="Bowers R."/>
            <person name="Lee J."/>
            <person name="Arnau Llombart V."/>
            <person name="Diaz Villanueva W."/>
            <person name="Gosliner T."/>
            <person name="Northen T."/>
            <person name="Cheng J.-F."/>
            <person name="Burkart M.D."/>
            <person name="Woyke T."/>
        </authorList>
    </citation>
    <scope>NUCLEOTIDE SEQUENCE</scope>
    <source>
        <strain evidence="7">Df01</strain>
    </source>
</reference>
<evidence type="ECO:0000256" key="3">
    <source>
        <dbReference type="ARBA" id="ARBA00022692"/>
    </source>
</evidence>
<proteinExistence type="inferred from homology"/>
<dbReference type="Proteomes" id="UP001168167">
    <property type="component" value="Unassembled WGS sequence"/>
</dbReference>
<reference evidence="7" key="2">
    <citation type="journal article" date="2023" name="Microbiome">
        <title>Synthase-selected sorting approach identifies a beta-lactone synthase in a nudibranch symbiotic bacterium.</title>
        <authorList>
            <person name="Dzunkova M."/>
            <person name="La Clair J.J."/>
            <person name="Tyml T."/>
            <person name="Doud D."/>
            <person name="Schulz F."/>
            <person name="Piquer-Esteban S."/>
            <person name="Porcel Sanchis D."/>
            <person name="Osborn A."/>
            <person name="Robinson D."/>
            <person name="Louie K.B."/>
            <person name="Bowen B.P."/>
            <person name="Bowers R.M."/>
            <person name="Lee J."/>
            <person name="Arnau V."/>
            <person name="Diaz-Villanueva W."/>
            <person name="Stepanauskas R."/>
            <person name="Gosliner T."/>
            <person name="Date S.V."/>
            <person name="Northen T.R."/>
            <person name="Cheng J.F."/>
            <person name="Burkart M.D."/>
            <person name="Woyke T."/>
        </authorList>
    </citation>
    <scope>NUCLEOTIDE SEQUENCE</scope>
    <source>
        <strain evidence="7">Df01</strain>
    </source>
</reference>
<keyword evidence="3 6" id="KW-0812">Transmembrane</keyword>
<evidence type="ECO:0000256" key="1">
    <source>
        <dbReference type="ARBA" id="ARBA00004167"/>
    </source>
</evidence>
<dbReference type="InterPro" id="IPR023353">
    <property type="entry name" value="LemA-like_dom_sf"/>
</dbReference>
<keyword evidence="5 6" id="KW-0472">Membrane</keyword>
<keyword evidence="8" id="KW-1185">Reference proteome</keyword>
<name>A0ABT7QK10_9GAMM</name>
<dbReference type="PANTHER" id="PTHR34478:SF2">
    <property type="entry name" value="MEMBRANE PROTEIN"/>
    <property type="match status" value="1"/>
</dbReference>
<dbReference type="Pfam" id="PF04011">
    <property type="entry name" value="LemA"/>
    <property type="match status" value="1"/>
</dbReference>
<dbReference type="InterPro" id="IPR007156">
    <property type="entry name" value="MamQ_LemA"/>
</dbReference>
<comment type="similarity">
    <text evidence="2">Belongs to the LemA family.</text>
</comment>
<keyword evidence="4 6" id="KW-1133">Transmembrane helix</keyword>
<sequence length="196" mass="21686">MEFYIFLGIVAVVVIYAIVIYNNLVQYKNRGENAFSQIDVQLKRRYDLIPNLVETAKGYLSHERETLEAVIAARNDAAGTLGKLAGNLTDTSSMQSLAAAETALGGALGRMQIAVEAYPDLKASANMTQLSEELTSTENKVAFSRQAYNDAVTAYNTYRQSFPPLIFASIFGHKQDLNMLEFADREKLEEAPKVAF</sequence>
<organism evidence="7 8">
    <name type="scientific">Candidatus Doriopsillibacter californiensis</name>
    <dbReference type="NCBI Taxonomy" id="2970740"/>
    <lineage>
        <taxon>Bacteria</taxon>
        <taxon>Pseudomonadati</taxon>
        <taxon>Pseudomonadota</taxon>
        <taxon>Gammaproteobacteria</taxon>
        <taxon>Candidatus Tethybacterales</taxon>
        <taxon>Candidatus Persebacteraceae</taxon>
        <taxon>Candidatus Doriopsillibacter</taxon>
    </lineage>
</organism>
<evidence type="ECO:0000256" key="2">
    <source>
        <dbReference type="ARBA" id="ARBA00008854"/>
    </source>
</evidence>
<dbReference type="EMBL" id="JANQAO010000001">
    <property type="protein sequence ID" value="MDM5147044.1"/>
    <property type="molecule type" value="Genomic_DNA"/>
</dbReference>
<comment type="subcellular location">
    <subcellularLocation>
        <location evidence="1">Membrane</location>
        <topology evidence="1">Single-pass membrane protein</topology>
    </subcellularLocation>
</comment>
<evidence type="ECO:0000256" key="6">
    <source>
        <dbReference type="SAM" id="Phobius"/>
    </source>
</evidence>
<evidence type="ECO:0000256" key="4">
    <source>
        <dbReference type="ARBA" id="ARBA00022989"/>
    </source>
</evidence>
<comment type="caution">
    <text evidence="7">The sequence shown here is derived from an EMBL/GenBank/DDBJ whole genome shotgun (WGS) entry which is preliminary data.</text>
</comment>
<dbReference type="SUPFAM" id="SSF140478">
    <property type="entry name" value="LemA-like"/>
    <property type="match status" value="1"/>
</dbReference>
<feature type="transmembrane region" description="Helical" evidence="6">
    <location>
        <begin position="6"/>
        <end position="25"/>
    </location>
</feature>
<dbReference type="PANTHER" id="PTHR34478">
    <property type="entry name" value="PROTEIN LEMA"/>
    <property type="match status" value="1"/>
</dbReference>
<dbReference type="Gene3D" id="1.20.1440.20">
    <property type="entry name" value="LemA-like domain"/>
    <property type="match status" value="1"/>
</dbReference>
<evidence type="ECO:0000313" key="8">
    <source>
        <dbReference type="Proteomes" id="UP001168167"/>
    </source>
</evidence>
<protein>
    <submittedName>
        <fullName evidence="7">LemA family protein</fullName>
    </submittedName>
</protein>
<evidence type="ECO:0000256" key="5">
    <source>
        <dbReference type="ARBA" id="ARBA00023136"/>
    </source>
</evidence>
<gene>
    <name evidence="7" type="ORF">NQX30_01405</name>
</gene>
<accession>A0ABT7QK10</accession>